<protein>
    <submittedName>
        <fullName evidence="1">Uncharacterized protein</fullName>
    </submittedName>
</protein>
<dbReference type="Pfam" id="PF06672">
    <property type="entry name" value="DUF1175"/>
    <property type="match status" value="1"/>
</dbReference>
<comment type="caution">
    <text evidence="1">The sequence shown here is derived from an EMBL/GenBank/DDBJ whole genome shotgun (WGS) entry which is preliminary data.</text>
</comment>
<gene>
    <name evidence="1" type="ORF">BWY41_01732</name>
</gene>
<accession>A0A1V5SMM1</accession>
<organism evidence="1">
    <name type="scientific">Candidatus Atribacter allofermentans</name>
    <dbReference type="NCBI Taxonomy" id="1852833"/>
    <lineage>
        <taxon>Bacteria</taxon>
        <taxon>Pseudomonadati</taxon>
        <taxon>Atribacterota</taxon>
        <taxon>Atribacteria</taxon>
        <taxon>Atribacterales</taxon>
        <taxon>Atribacteraceae</taxon>
        <taxon>Atribacter</taxon>
    </lineage>
</organism>
<proteinExistence type="predicted"/>
<dbReference type="EMBL" id="MWBQ01000170">
    <property type="protein sequence ID" value="OQA55202.1"/>
    <property type="molecule type" value="Genomic_DNA"/>
</dbReference>
<evidence type="ECO:0000313" key="1">
    <source>
        <dbReference type="EMBL" id="OQA55202.1"/>
    </source>
</evidence>
<reference evidence="1" key="1">
    <citation type="submission" date="2017-02" db="EMBL/GenBank/DDBJ databases">
        <title>Delving into the versatile metabolic prowess of the omnipresent phylum Bacteroidetes.</title>
        <authorList>
            <person name="Nobu M.K."/>
            <person name="Mei R."/>
            <person name="Narihiro T."/>
            <person name="Kuroda K."/>
            <person name="Liu W.-T."/>
        </authorList>
    </citation>
    <scope>NUCLEOTIDE SEQUENCE</scope>
    <source>
        <strain evidence="1">ADurb.Bin276</strain>
    </source>
</reference>
<name>A0A1V5SMM1_9BACT</name>
<dbReference type="AlphaFoldDB" id="A0A1V5SMM1"/>
<dbReference type="Gene3D" id="3.90.1720.10">
    <property type="entry name" value="endopeptidase domain like (from Nostoc punctiforme)"/>
    <property type="match status" value="1"/>
</dbReference>
<sequence>MNLKRFSWLLVFLLLFLISSFALPWKVESPEQISLQVLGEKKTVPIEIKNFWGFSPWIQRFQVKMVDSDLINVDQVSDQVQLSPKLLEGKTELMIRSFPVIKYLTVEVNPYLEDLDKDGFPDVAELKIESDRQLFRDLFVNIARSQIAQESELWKEKDCSGLVRFAYREAMKKHDKAWFQGFQGELEGLFDIQSFNYPRVPLLGTNLFRIKPGPFCYETIDNDFSVFASAQYLLSHNVVFLGRDIQVAERGDLIFFYQPGFFNFPYHVMIYEGKGKVIYHTGAIEDQEGYIQEIFLDDLKKHPDRRWWPVIDNPFFLGFYRFKILE</sequence>
<dbReference type="Proteomes" id="UP000485569">
    <property type="component" value="Unassembled WGS sequence"/>
</dbReference>
<dbReference type="InterPro" id="IPR009558">
    <property type="entry name" value="DUF1175"/>
</dbReference>